<dbReference type="RefSeq" id="WP_230365438.1">
    <property type="nucleotide sequence ID" value="NZ_JAJALK010000002.1"/>
</dbReference>
<organism evidence="1 2">
    <name type="scientific">Methylobacterium brachiatum</name>
    <dbReference type="NCBI Taxonomy" id="269660"/>
    <lineage>
        <taxon>Bacteria</taxon>
        <taxon>Pseudomonadati</taxon>
        <taxon>Pseudomonadota</taxon>
        <taxon>Alphaproteobacteria</taxon>
        <taxon>Hyphomicrobiales</taxon>
        <taxon>Methylobacteriaceae</taxon>
        <taxon>Methylobacterium</taxon>
    </lineage>
</organism>
<sequence length="277" mass="29987">MQIQTAVTTPVVPPLLGEPGLLKRIDLPAVPSGPGTKAGPGTSFAVPADLGLGSSPRSLPPVRPPRGWVPDVLRHEKLPGGMTVTTAALETAGLTMLLCDPDTRLVVPFGHVLGYREVAADGAVLEGRHRPEAVVRRRDGAVVAYTFIHSWERDAAAPDWPRTKAAIRAGYRRLGVGFRVLTEHPLFARTLRENRARMLRERAGCQDPDVARVRESLAGHGLPTTVARFHRRARPFPARRLDRTLGCVIELALAGDVALDLRNPLGPETRIGRGDRA</sequence>
<name>A0AAJ1TTA0_9HYPH</name>
<dbReference type="AlphaFoldDB" id="A0AAJ1TTA0"/>
<gene>
    <name evidence="1" type="ORF">QO001_003185</name>
</gene>
<dbReference type="EMBL" id="JAUSWL010000005">
    <property type="protein sequence ID" value="MDQ0544251.1"/>
    <property type="molecule type" value="Genomic_DNA"/>
</dbReference>
<evidence type="ECO:0000313" key="2">
    <source>
        <dbReference type="Proteomes" id="UP001223420"/>
    </source>
</evidence>
<evidence type="ECO:0000313" key="1">
    <source>
        <dbReference type="EMBL" id="MDQ0544251.1"/>
    </source>
</evidence>
<comment type="caution">
    <text evidence="1">The sequence shown here is derived from an EMBL/GenBank/DDBJ whole genome shotgun (WGS) entry which is preliminary data.</text>
</comment>
<accession>A0AAJ1TTA0</accession>
<reference evidence="1" key="1">
    <citation type="submission" date="2023-07" db="EMBL/GenBank/DDBJ databases">
        <title>Genomic Encyclopedia of Type Strains, Phase IV (KMG-IV): sequencing the most valuable type-strain genomes for metagenomic binning, comparative biology and taxonomic classification.</title>
        <authorList>
            <person name="Goeker M."/>
        </authorList>
    </citation>
    <scope>NUCLEOTIDE SEQUENCE</scope>
    <source>
        <strain evidence="1">DSM 19569</strain>
    </source>
</reference>
<proteinExistence type="predicted"/>
<protein>
    <submittedName>
        <fullName evidence="1">Uncharacterized protein</fullName>
    </submittedName>
</protein>
<dbReference type="Proteomes" id="UP001223420">
    <property type="component" value="Unassembled WGS sequence"/>
</dbReference>